<keyword evidence="4" id="KW-1185">Reference proteome</keyword>
<protein>
    <recommendedName>
        <fullName evidence="2">Histone deacetylase domain-containing protein</fullName>
    </recommendedName>
</protein>
<name>A0A4R0RK62_9APHY</name>
<dbReference type="InterPro" id="IPR023801">
    <property type="entry name" value="His_deacetylse_dom"/>
</dbReference>
<evidence type="ECO:0000313" key="4">
    <source>
        <dbReference type="Proteomes" id="UP000292702"/>
    </source>
</evidence>
<evidence type="ECO:0000256" key="1">
    <source>
        <dbReference type="SAM" id="MobiDB-lite"/>
    </source>
</evidence>
<proteinExistence type="predicted"/>
<dbReference type="PANTHER" id="PTHR48252:SF77">
    <property type="entry name" value="HISTONE DEACETYLASE DOMAIN-CONTAINING PROTEIN"/>
    <property type="match status" value="1"/>
</dbReference>
<sequence>MPCSPTKLTLPSAGTEEGTMPKSRMHLASATSPTAYSLCCLFVAPVSFPQTALLGNLTFMNSSSSTTSSQVLTLSIHHSAPGFFPVSPLASLSDPSDPSFDPFTLSLPLAQGTSSASIARIWPCAERVKDAFQPDYVVVQCGVDGLAGDPYATWNLALADGEGSLGWCIERICAQWQAKILLLGGGGYNSPNAARAWTYLTSIALGCTLSPEADIPDHAAFPLYAPSFTLDFPAGNVRDQNTPEYLDDVCARFSRIAELIAERIQNPA</sequence>
<accession>A0A4R0RK62</accession>
<dbReference type="OrthoDB" id="73273at2759"/>
<comment type="caution">
    <text evidence="3">The sequence shown here is derived from an EMBL/GenBank/DDBJ whole genome shotgun (WGS) entry which is preliminary data.</text>
</comment>
<dbReference type="Pfam" id="PF00850">
    <property type="entry name" value="Hist_deacetyl"/>
    <property type="match status" value="1"/>
</dbReference>
<dbReference type="InterPro" id="IPR023696">
    <property type="entry name" value="Ureohydrolase_dom_sf"/>
</dbReference>
<dbReference type="EMBL" id="RWJN01000251">
    <property type="protein sequence ID" value="TCD64178.1"/>
    <property type="molecule type" value="Genomic_DNA"/>
</dbReference>
<dbReference type="PANTHER" id="PTHR48252">
    <property type="entry name" value="HISTONE DEACETYLASE 2-RELATED"/>
    <property type="match status" value="1"/>
</dbReference>
<evidence type="ECO:0000259" key="2">
    <source>
        <dbReference type="Pfam" id="PF00850"/>
    </source>
</evidence>
<dbReference type="Proteomes" id="UP000292702">
    <property type="component" value="Unassembled WGS sequence"/>
</dbReference>
<feature type="region of interest" description="Disordered" evidence="1">
    <location>
        <begin position="1"/>
        <end position="21"/>
    </location>
</feature>
<dbReference type="Gene3D" id="3.40.800.20">
    <property type="entry name" value="Histone deacetylase domain"/>
    <property type="match status" value="1"/>
</dbReference>
<organism evidence="3 4">
    <name type="scientific">Steccherinum ochraceum</name>
    <dbReference type="NCBI Taxonomy" id="92696"/>
    <lineage>
        <taxon>Eukaryota</taxon>
        <taxon>Fungi</taxon>
        <taxon>Dikarya</taxon>
        <taxon>Basidiomycota</taxon>
        <taxon>Agaricomycotina</taxon>
        <taxon>Agaricomycetes</taxon>
        <taxon>Polyporales</taxon>
        <taxon>Steccherinaceae</taxon>
        <taxon>Steccherinum</taxon>
    </lineage>
</organism>
<evidence type="ECO:0000313" key="3">
    <source>
        <dbReference type="EMBL" id="TCD64178.1"/>
    </source>
</evidence>
<dbReference type="SUPFAM" id="SSF52768">
    <property type="entry name" value="Arginase/deacetylase"/>
    <property type="match status" value="1"/>
</dbReference>
<dbReference type="STRING" id="92696.A0A4R0RK62"/>
<gene>
    <name evidence="3" type="ORF">EIP91_004450</name>
</gene>
<feature type="domain" description="Histone deacetylase" evidence="2">
    <location>
        <begin position="66"/>
        <end position="202"/>
    </location>
</feature>
<dbReference type="InterPro" id="IPR037138">
    <property type="entry name" value="His_deacetylse_dom_sf"/>
</dbReference>
<reference evidence="3 4" key="1">
    <citation type="submission" date="2018-11" db="EMBL/GenBank/DDBJ databases">
        <title>Genome assembly of Steccherinum ochraceum LE-BIN_3174, the white-rot fungus of the Steccherinaceae family (The Residual Polyporoid clade, Polyporales, Basidiomycota).</title>
        <authorList>
            <person name="Fedorova T.V."/>
            <person name="Glazunova O.A."/>
            <person name="Landesman E.O."/>
            <person name="Moiseenko K.V."/>
            <person name="Psurtseva N.V."/>
            <person name="Savinova O.S."/>
            <person name="Shakhova N.V."/>
            <person name="Tyazhelova T.V."/>
            <person name="Vasina D.V."/>
        </authorList>
    </citation>
    <scope>NUCLEOTIDE SEQUENCE [LARGE SCALE GENOMIC DNA]</scope>
    <source>
        <strain evidence="3 4">LE-BIN_3174</strain>
    </source>
</reference>
<dbReference type="AlphaFoldDB" id="A0A4R0RK62"/>